<accession>A0ABT8R5C8</accession>
<proteinExistence type="predicted"/>
<comment type="caution">
    <text evidence="2">The sequence shown here is derived from an EMBL/GenBank/DDBJ whole genome shotgun (WGS) entry which is preliminary data.</text>
</comment>
<dbReference type="RefSeq" id="WP_302038099.1">
    <property type="nucleotide sequence ID" value="NZ_JAUKPO010000006.1"/>
</dbReference>
<feature type="compositionally biased region" description="Acidic residues" evidence="1">
    <location>
        <begin position="830"/>
        <end position="839"/>
    </location>
</feature>
<organism evidence="2 3">
    <name type="scientific">Rhodocytophaga aerolata</name>
    <dbReference type="NCBI Taxonomy" id="455078"/>
    <lineage>
        <taxon>Bacteria</taxon>
        <taxon>Pseudomonadati</taxon>
        <taxon>Bacteroidota</taxon>
        <taxon>Cytophagia</taxon>
        <taxon>Cytophagales</taxon>
        <taxon>Rhodocytophagaceae</taxon>
        <taxon>Rhodocytophaga</taxon>
    </lineage>
</organism>
<dbReference type="PANTHER" id="PTHR30441">
    <property type="entry name" value="DUF748 DOMAIN-CONTAINING PROTEIN"/>
    <property type="match status" value="1"/>
</dbReference>
<name>A0ABT8R5C8_9BACT</name>
<keyword evidence="3" id="KW-1185">Reference proteome</keyword>
<dbReference type="PANTHER" id="PTHR30441:SF8">
    <property type="entry name" value="DUF748 DOMAIN-CONTAINING PROTEIN"/>
    <property type="match status" value="1"/>
</dbReference>
<evidence type="ECO:0000256" key="1">
    <source>
        <dbReference type="SAM" id="MobiDB-lite"/>
    </source>
</evidence>
<dbReference type="InterPro" id="IPR052894">
    <property type="entry name" value="AsmA-related"/>
</dbReference>
<gene>
    <name evidence="2" type="ORF">Q0590_13605</name>
</gene>
<reference evidence="2" key="1">
    <citation type="submission" date="2023-07" db="EMBL/GenBank/DDBJ databases">
        <title>The genome sequence of Rhodocytophaga aerolata KACC 12507.</title>
        <authorList>
            <person name="Zhang X."/>
        </authorList>
    </citation>
    <scope>NUCLEOTIDE SEQUENCE</scope>
    <source>
        <strain evidence="2">KACC 12507</strain>
    </source>
</reference>
<dbReference type="Proteomes" id="UP001168528">
    <property type="component" value="Unassembled WGS sequence"/>
</dbReference>
<dbReference type="EMBL" id="JAUKPO010000006">
    <property type="protein sequence ID" value="MDO1447299.1"/>
    <property type="molecule type" value="Genomic_DNA"/>
</dbReference>
<evidence type="ECO:0000313" key="2">
    <source>
        <dbReference type="EMBL" id="MDO1447299.1"/>
    </source>
</evidence>
<evidence type="ECO:0000313" key="3">
    <source>
        <dbReference type="Proteomes" id="UP001168528"/>
    </source>
</evidence>
<protein>
    <submittedName>
        <fullName evidence="2">AsmA-like C-terminal region-containing protein</fullName>
    </submittedName>
</protein>
<sequence>MKKAIIYISGSILLLLTAATTIVYIYQDEIIKLFVRELNKNLQVKVDVQKIDLSLFDKFPQVALSFHHLKIHGALPEHEQPLAYAEKLSLTFDFWNIFRSTYKINEVFLEKADVQIYVNEKGEENYQIFKKAERTDTSGSGSQVNFGLEEIHLEGVQVTYTDRKNKGIYDLFADNVQASLEMEDKNLLIGLKGGVHSKYIQVDKYKYFTDKQLLVASNLIYNLEKDNLTIKPSELQVKQSEFLIEGSFENHSDGLINLSIQGKDTDVQTLVSLLPTQYADNLSVYRSKGKVYFDGQVKGATFNGGIPLISVNFGCENATFYQTDIDKQVTNAFLTGSFTNGNKHNRATSVLKLNNIKGNLGTNPFQGNLIFTNFDDPYLKFDIKGELDVASLFAFYPLPGLSSAGGILAANIDFEGKLTDLRSRSINRFVRTSGEIDIQNLQFALKNKPLQFQSVQGHFVFDKTDLQVKDLRGSVASSDFRLNGYFRNIMAYLFLRDQNLAIEAEFSSGLLDFDELLAASAVSSDGKATAYLVNESSDEAYQFAISPRLSMSLTCAVDHVKFRRFQASAIKGNLLVNNSVASSENIQLSVANGQMRVQGNVDARQPEKIAVACAADFQQLAIDSVFYMFENFNQDFILDRHLRGKVTAQVQTSMLFDSKLNMDVPALTADVTANVVNGGLLNFEPMQKLSRFIKRQDLENMQFSEMENTIRIANSTVFIPEMEIRSNVSNLSVRGTHTFDQVMDYKLKIPVYNFMGKRAREVANENSSNLFLKVYGTSDEYKIEYDNEAVKEKIQQDWKQEKQEFKNMLKGKRAEENQTTQPSKKKAAEEEKEEEFFDF</sequence>
<feature type="region of interest" description="Disordered" evidence="1">
    <location>
        <begin position="808"/>
        <end position="839"/>
    </location>
</feature>